<proteinExistence type="predicted"/>
<evidence type="ECO:0000256" key="4">
    <source>
        <dbReference type="ARBA" id="ARBA00023306"/>
    </source>
</evidence>
<dbReference type="PANTHER" id="PTHR34298:SF2">
    <property type="entry name" value="SEGREGATION AND CONDENSATION PROTEIN B"/>
    <property type="match status" value="1"/>
</dbReference>
<dbReference type="EMBL" id="CP045273">
    <property type="protein sequence ID" value="QJX80110.1"/>
    <property type="molecule type" value="Genomic_DNA"/>
</dbReference>
<dbReference type="Gene3D" id="1.10.10.10">
    <property type="entry name" value="Winged helix-like DNA-binding domain superfamily/Winged helix DNA-binding domain"/>
    <property type="match status" value="2"/>
</dbReference>
<keyword evidence="3" id="KW-0159">Chromosome partition</keyword>
<sequence>MDKYAVESVLFVAKEPLSSERIAKILNQSESVVHRWLSELEKDYEQRGIRIRRVAGGFEMVTSEQYHEVIEPIVPKEYEFLSKPVLETVTIIATFELETSQPVRKAKIGRYRNVKNPDSGIESALSMGLIKETEQGYLTTNEFLKFFGINDLKELEEKLQRNVNLQ</sequence>
<dbReference type="InterPro" id="IPR036390">
    <property type="entry name" value="WH_DNA-bd_sf"/>
</dbReference>
<evidence type="ECO:0000256" key="3">
    <source>
        <dbReference type="ARBA" id="ARBA00022829"/>
    </source>
</evidence>
<dbReference type="SUPFAM" id="SSF46785">
    <property type="entry name" value="Winged helix' DNA-binding domain"/>
    <property type="match status" value="2"/>
</dbReference>
<dbReference type="InterPro" id="IPR005234">
    <property type="entry name" value="ScpB_csome_segregation"/>
</dbReference>
<dbReference type="GO" id="GO:0051301">
    <property type="term" value="P:cell division"/>
    <property type="evidence" value="ECO:0007669"/>
    <property type="project" value="UniProtKB-KW"/>
</dbReference>
<keyword evidence="2" id="KW-0132">Cell division</keyword>
<evidence type="ECO:0000256" key="2">
    <source>
        <dbReference type="ARBA" id="ARBA00022618"/>
    </source>
</evidence>
<geneLocation type="plasmid" evidence="6">
    <name>pfdu301a</name>
</geneLocation>
<dbReference type="Pfam" id="PF04079">
    <property type="entry name" value="SMC_ScpB"/>
    <property type="match status" value="1"/>
</dbReference>
<dbReference type="AlphaFoldDB" id="A0A6M6DZT4"/>
<dbReference type="RefSeq" id="WP_171778092.1">
    <property type="nucleotide sequence ID" value="NZ_CP045273.1"/>
</dbReference>
<organism evidence="5 6">
    <name type="scientific">Priestia megaterium</name>
    <name type="common">Bacillus megaterium</name>
    <dbReference type="NCBI Taxonomy" id="1404"/>
    <lineage>
        <taxon>Bacteria</taxon>
        <taxon>Bacillati</taxon>
        <taxon>Bacillota</taxon>
        <taxon>Bacilli</taxon>
        <taxon>Bacillales</taxon>
        <taxon>Bacillaceae</taxon>
        <taxon>Priestia</taxon>
    </lineage>
</organism>
<keyword evidence="1" id="KW-0963">Cytoplasm</keyword>
<evidence type="ECO:0000256" key="1">
    <source>
        <dbReference type="ARBA" id="ARBA00022490"/>
    </source>
</evidence>
<dbReference type="InterPro" id="IPR036388">
    <property type="entry name" value="WH-like_DNA-bd_sf"/>
</dbReference>
<reference evidence="5 6" key="1">
    <citation type="submission" date="2019-10" db="EMBL/GenBank/DDBJ databases">
        <title>Complete genome sequences for adaption low water activity.</title>
        <authorList>
            <person name="Zhao L."/>
            <person name="Zhong J."/>
        </authorList>
    </citation>
    <scope>NUCLEOTIDE SEQUENCE [LARGE SCALE GENOMIC DNA]</scope>
    <source>
        <strain evidence="5 6">FDU301</strain>
        <plasmid evidence="6">pfdu301a</plasmid>
    </source>
</reference>
<name>A0A6M6DZT4_PRIMG</name>
<evidence type="ECO:0008006" key="7">
    <source>
        <dbReference type="Google" id="ProtNLM"/>
    </source>
</evidence>
<dbReference type="GO" id="GO:0051304">
    <property type="term" value="P:chromosome separation"/>
    <property type="evidence" value="ECO:0007669"/>
    <property type="project" value="InterPro"/>
</dbReference>
<keyword evidence="4" id="KW-0131">Cell cycle</keyword>
<evidence type="ECO:0000313" key="6">
    <source>
        <dbReference type="Proteomes" id="UP000501076"/>
    </source>
</evidence>
<keyword evidence="5" id="KW-0614">Plasmid</keyword>
<evidence type="ECO:0000313" key="5">
    <source>
        <dbReference type="EMBL" id="QJX80110.1"/>
    </source>
</evidence>
<gene>
    <name evidence="5" type="ORF">FDZ14_28860</name>
</gene>
<protein>
    <recommendedName>
        <fullName evidence="7">SMC-Scp complex subunit ScpB</fullName>
    </recommendedName>
</protein>
<dbReference type="Proteomes" id="UP000501076">
    <property type="component" value="Plasmid pFDU301A"/>
</dbReference>
<dbReference type="PANTHER" id="PTHR34298">
    <property type="entry name" value="SEGREGATION AND CONDENSATION PROTEIN B"/>
    <property type="match status" value="1"/>
</dbReference>
<accession>A0A6M6DZT4</accession>